<dbReference type="GeneID" id="108674439"/>
<feature type="compositionally biased region" description="Basic and acidic residues" evidence="1">
    <location>
        <begin position="307"/>
        <end position="321"/>
    </location>
</feature>
<feature type="region of interest" description="Disordered" evidence="1">
    <location>
        <begin position="151"/>
        <end position="212"/>
    </location>
</feature>
<dbReference type="Proteomes" id="UP000694843">
    <property type="component" value="Unplaced"/>
</dbReference>
<feature type="region of interest" description="Disordered" evidence="1">
    <location>
        <begin position="75"/>
        <end position="121"/>
    </location>
</feature>
<dbReference type="AlphaFoldDB" id="A0A8B7NVW9"/>
<feature type="compositionally biased region" description="Polar residues" evidence="1">
    <location>
        <begin position="12"/>
        <end position="23"/>
    </location>
</feature>
<evidence type="ECO:0000313" key="3">
    <source>
        <dbReference type="RefSeq" id="XP_018017877.2"/>
    </source>
</evidence>
<proteinExistence type="predicted"/>
<sequence>MDPDLIPLKQGVCSSGWDSSSLQLLGPSSKPGLSAGPAGPNHQPECRAATLLPPDRYAYSCTTNINRSMQQASDIGHLHRHQHQQHQLHQQQHQPQNQQHQYQQLHQQQRPPMPSESNAPITLTGIRNQQPQLRQSSCDNRLFRGHITDANYQKSSTAGPASHLIPSSTSSSPIPSPQCAQHSPGIGPTLQNDLYCSSTLPRPGSSQAGKFQQQTYRSPINSAMNKPQDYCHHQAGQKQQITSEQTCESFDFQRGRNDPEISQRINARHQASRYNDWRGGQQSQSQLQMRLSQQDLLHNLPDPPPPFREDYMCQSSSHEEASPVANSCHHRKTDNKESSV</sequence>
<keyword evidence="2" id="KW-1185">Reference proteome</keyword>
<dbReference type="RefSeq" id="XP_018017877.2">
    <property type="nucleotide sequence ID" value="XM_018162388.2"/>
</dbReference>
<protein>
    <submittedName>
        <fullName evidence="3">Probable serine/threonine-protein kinase DDB_G0280133</fullName>
    </submittedName>
</protein>
<evidence type="ECO:0000313" key="2">
    <source>
        <dbReference type="Proteomes" id="UP000694843"/>
    </source>
</evidence>
<evidence type="ECO:0000256" key="1">
    <source>
        <dbReference type="SAM" id="MobiDB-lite"/>
    </source>
</evidence>
<feature type="region of interest" description="Disordered" evidence="1">
    <location>
        <begin position="296"/>
        <end position="340"/>
    </location>
</feature>
<keyword evidence="3" id="KW-0808">Transferase</keyword>
<keyword evidence="3" id="KW-0418">Kinase</keyword>
<feature type="compositionally biased region" description="Polar residues" evidence="1">
    <location>
        <begin position="189"/>
        <end position="212"/>
    </location>
</feature>
<feature type="compositionally biased region" description="Low complexity" evidence="1">
    <location>
        <begin position="87"/>
        <end position="109"/>
    </location>
</feature>
<organism evidence="2 3">
    <name type="scientific">Hyalella azteca</name>
    <name type="common">Amphipod</name>
    <dbReference type="NCBI Taxonomy" id="294128"/>
    <lineage>
        <taxon>Eukaryota</taxon>
        <taxon>Metazoa</taxon>
        <taxon>Ecdysozoa</taxon>
        <taxon>Arthropoda</taxon>
        <taxon>Crustacea</taxon>
        <taxon>Multicrustacea</taxon>
        <taxon>Malacostraca</taxon>
        <taxon>Eumalacostraca</taxon>
        <taxon>Peracarida</taxon>
        <taxon>Amphipoda</taxon>
        <taxon>Senticaudata</taxon>
        <taxon>Talitrida</taxon>
        <taxon>Talitroidea</taxon>
        <taxon>Hyalellidae</taxon>
        <taxon>Hyalella</taxon>
    </lineage>
</organism>
<accession>A0A8B7NVW9</accession>
<dbReference type="KEGG" id="hazt:108674439"/>
<name>A0A8B7NVW9_HYAAZ</name>
<dbReference type="GO" id="GO:0016301">
    <property type="term" value="F:kinase activity"/>
    <property type="evidence" value="ECO:0007669"/>
    <property type="project" value="UniProtKB-KW"/>
</dbReference>
<gene>
    <name evidence="3" type="primary">LOC108674439</name>
</gene>
<feature type="region of interest" description="Disordered" evidence="1">
    <location>
        <begin position="1"/>
        <end position="47"/>
    </location>
</feature>
<reference evidence="3" key="1">
    <citation type="submission" date="2025-08" db="UniProtKB">
        <authorList>
            <consortium name="RefSeq"/>
        </authorList>
    </citation>
    <scope>IDENTIFICATION</scope>
    <source>
        <tissue evidence="3">Whole organism</tissue>
    </source>
</reference>